<dbReference type="AlphaFoldDB" id="A0A918VVK5"/>
<dbReference type="Gene3D" id="2.120.10.30">
    <property type="entry name" value="TolB, C-terminal domain"/>
    <property type="match status" value="1"/>
</dbReference>
<evidence type="ECO:0000259" key="2">
    <source>
        <dbReference type="Pfam" id="PF07995"/>
    </source>
</evidence>
<dbReference type="InterPro" id="IPR011042">
    <property type="entry name" value="6-blade_b-propeller_TolB-like"/>
</dbReference>
<feature type="signal peptide" evidence="1">
    <location>
        <begin position="1"/>
        <end position="31"/>
    </location>
</feature>
<evidence type="ECO:0000256" key="1">
    <source>
        <dbReference type="SAM" id="SignalP"/>
    </source>
</evidence>
<feature type="chain" id="PRO_5037964015" evidence="1">
    <location>
        <begin position="32"/>
        <end position="382"/>
    </location>
</feature>
<dbReference type="InterPro" id="IPR012938">
    <property type="entry name" value="Glc/Sorbosone_DH"/>
</dbReference>
<dbReference type="EMBL" id="BMXB01000003">
    <property type="protein sequence ID" value="GHA33425.1"/>
    <property type="molecule type" value="Genomic_DNA"/>
</dbReference>
<reference evidence="3" key="1">
    <citation type="journal article" date="2014" name="Int. J. Syst. Evol. Microbiol.">
        <title>Complete genome sequence of Corynebacterium casei LMG S-19264T (=DSM 44701T), isolated from a smear-ripened cheese.</title>
        <authorList>
            <consortium name="US DOE Joint Genome Institute (JGI-PGF)"/>
            <person name="Walter F."/>
            <person name="Albersmeier A."/>
            <person name="Kalinowski J."/>
            <person name="Ruckert C."/>
        </authorList>
    </citation>
    <scope>NUCLEOTIDE SEQUENCE</scope>
    <source>
        <strain evidence="3">KCTC 12719</strain>
    </source>
</reference>
<name>A0A918VVK5_9FLAO</name>
<proteinExistence type="predicted"/>
<sequence length="382" mass="42110">MNQKNSTLKYYSRSYVAAVMTLLFFTFSSFAQKPTVETEAGTIEIQVLAEGLDHPWGMVFLPDNRLLVTERAGTLRIFDENENLSEPLQGTPEVFAVGQGGMLDVALHPDFDQNNYVYLSFSEPGKDSTASTALGRGVLSGNELTDFEVIFRMEPKVEGPNHFGGRIIFTNDGNLYLTLAERFKFDPAQDLSNHLGTIVRITPDGSVPQDNPFTGQADAKDEIWSYGHRNIEAAAIDPNSNLLWVAEMGPLGGDEFNQPEAGKNYGWPTVSWGKNYDGTDIPDPDTKPDFADAEIVWTPTISPSGMIFYTGNTYPEWQQDALIGGLTSTGLVRVDVNGQQAEEVERIPLGVRIRDVEQAPDGSVYVLTDEDNGKILKLAKLE</sequence>
<evidence type="ECO:0000313" key="3">
    <source>
        <dbReference type="EMBL" id="GHA33425.1"/>
    </source>
</evidence>
<gene>
    <name evidence="3" type="ORF">GCM10007103_13720</name>
</gene>
<dbReference type="InterPro" id="IPR011041">
    <property type="entry name" value="Quinoprot_gluc/sorb_DH_b-prop"/>
</dbReference>
<evidence type="ECO:0000313" key="4">
    <source>
        <dbReference type="Proteomes" id="UP000610456"/>
    </source>
</evidence>
<dbReference type="RefSeq" id="WP_229793683.1">
    <property type="nucleotide sequence ID" value="NZ_BMXB01000003.1"/>
</dbReference>
<feature type="domain" description="Glucose/Sorbosone dehydrogenase" evidence="2">
    <location>
        <begin position="52"/>
        <end position="377"/>
    </location>
</feature>
<dbReference type="SUPFAM" id="SSF50952">
    <property type="entry name" value="Soluble quinoprotein glucose dehydrogenase"/>
    <property type="match status" value="1"/>
</dbReference>
<keyword evidence="4" id="KW-1185">Reference proteome</keyword>
<organism evidence="3 4">
    <name type="scientific">Salinimicrobium marinum</name>
    <dbReference type="NCBI Taxonomy" id="680283"/>
    <lineage>
        <taxon>Bacteria</taxon>
        <taxon>Pseudomonadati</taxon>
        <taxon>Bacteroidota</taxon>
        <taxon>Flavobacteriia</taxon>
        <taxon>Flavobacteriales</taxon>
        <taxon>Flavobacteriaceae</taxon>
        <taxon>Salinimicrobium</taxon>
    </lineage>
</organism>
<reference evidence="3" key="2">
    <citation type="submission" date="2020-09" db="EMBL/GenBank/DDBJ databases">
        <authorList>
            <person name="Sun Q."/>
            <person name="Kim S."/>
        </authorList>
    </citation>
    <scope>NUCLEOTIDE SEQUENCE</scope>
    <source>
        <strain evidence="3">KCTC 12719</strain>
    </source>
</reference>
<comment type="caution">
    <text evidence="3">The sequence shown here is derived from an EMBL/GenBank/DDBJ whole genome shotgun (WGS) entry which is preliminary data.</text>
</comment>
<accession>A0A918VVK5</accession>
<dbReference type="PANTHER" id="PTHR19328">
    <property type="entry name" value="HEDGEHOG-INTERACTING PROTEIN"/>
    <property type="match status" value="1"/>
</dbReference>
<dbReference type="Proteomes" id="UP000610456">
    <property type="component" value="Unassembled WGS sequence"/>
</dbReference>
<protein>
    <submittedName>
        <fullName evidence="3">Dehydrogenase</fullName>
    </submittedName>
</protein>
<keyword evidence="1" id="KW-0732">Signal</keyword>
<dbReference type="PANTHER" id="PTHR19328:SF75">
    <property type="entry name" value="ALDOSE SUGAR DEHYDROGENASE YLII"/>
    <property type="match status" value="1"/>
</dbReference>
<dbReference type="Pfam" id="PF07995">
    <property type="entry name" value="GSDH"/>
    <property type="match status" value="1"/>
</dbReference>